<dbReference type="Proteomes" id="UP000789405">
    <property type="component" value="Unassembled WGS sequence"/>
</dbReference>
<proteinExistence type="predicted"/>
<evidence type="ECO:0000313" key="3">
    <source>
        <dbReference type="Proteomes" id="UP000789405"/>
    </source>
</evidence>
<keyword evidence="3" id="KW-1185">Reference proteome</keyword>
<sequence>YLKIQIRNFVAVFKAIISIVVFGVIASVVSLVSPSFEVGSFVRLYCIVVPRLVYVGSFDFCHGKTFVALQRVPSPFHYGVLSGSFVGLGK</sequence>
<evidence type="ECO:0000313" key="2">
    <source>
        <dbReference type="EMBL" id="CAG8783861.1"/>
    </source>
</evidence>
<feature type="transmembrane region" description="Helical" evidence="1">
    <location>
        <begin position="12"/>
        <end position="36"/>
    </location>
</feature>
<comment type="caution">
    <text evidence="2">The sequence shown here is derived from an EMBL/GenBank/DDBJ whole genome shotgun (WGS) entry which is preliminary data.</text>
</comment>
<dbReference type="AlphaFoldDB" id="A0A9N9P358"/>
<gene>
    <name evidence="2" type="ORF">DERYTH_LOCUS20001</name>
</gene>
<feature type="non-terminal residue" evidence="2">
    <location>
        <position position="1"/>
    </location>
</feature>
<feature type="transmembrane region" description="Helical" evidence="1">
    <location>
        <begin position="42"/>
        <end position="61"/>
    </location>
</feature>
<keyword evidence="1" id="KW-0812">Transmembrane</keyword>
<reference evidence="2" key="1">
    <citation type="submission" date="2021-06" db="EMBL/GenBank/DDBJ databases">
        <authorList>
            <person name="Kallberg Y."/>
            <person name="Tangrot J."/>
            <person name="Rosling A."/>
        </authorList>
    </citation>
    <scope>NUCLEOTIDE SEQUENCE</scope>
    <source>
        <strain evidence="2">MA453B</strain>
    </source>
</reference>
<organism evidence="2 3">
    <name type="scientific">Dentiscutata erythropus</name>
    <dbReference type="NCBI Taxonomy" id="1348616"/>
    <lineage>
        <taxon>Eukaryota</taxon>
        <taxon>Fungi</taxon>
        <taxon>Fungi incertae sedis</taxon>
        <taxon>Mucoromycota</taxon>
        <taxon>Glomeromycotina</taxon>
        <taxon>Glomeromycetes</taxon>
        <taxon>Diversisporales</taxon>
        <taxon>Gigasporaceae</taxon>
        <taxon>Dentiscutata</taxon>
    </lineage>
</organism>
<accession>A0A9N9P358</accession>
<keyword evidence="1" id="KW-0472">Membrane</keyword>
<evidence type="ECO:0000256" key="1">
    <source>
        <dbReference type="SAM" id="Phobius"/>
    </source>
</evidence>
<name>A0A9N9P358_9GLOM</name>
<dbReference type="EMBL" id="CAJVPY010022846">
    <property type="protein sequence ID" value="CAG8783861.1"/>
    <property type="molecule type" value="Genomic_DNA"/>
</dbReference>
<keyword evidence="1" id="KW-1133">Transmembrane helix</keyword>
<protein>
    <submittedName>
        <fullName evidence="2">21866_t:CDS:1</fullName>
    </submittedName>
</protein>